<protein>
    <submittedName>
        <fullName evidence="1">SAM-dependent methyltransferase</fullName>
    </submittedName>
</protein>
<evidence type="ECO:0000313" key="2">
    <source>
        <dbReference type="Proteomes" id="UP001432062"/>
    </source>
</evidence>
<dbReference type="InterPro" id="IPR006764">
    <property type="entry name" value="SAM_dep_MeTrfase_SAV2177_type"/>
</dbReference>
<dbReference type="InterPro" id="IPR029063">
    <property type="entry name" value="SAM-dependent_MTases_sf"/>
</dbReference>
<keyword evidence="1" id="KW-0808">Transferase</keyword>
<keyword evidence="1" id="KW-0489">Methyltransferase</keyword>
<dbReference type="RefSeq" id="WP_327099741.1">
    <property type="nucleotide sequence ID" value="NZ_CP109149.1"/>
</dbReference>
<dbReference type="EMBL" id="CP109441">
    <property type="protein sequence ID" value="WUV46825.1"/>
    <property type="molecule type" value="Genomic_DNA"/>
</dbReference>
<dbReference type="GO" id="GO:0032259">
    <property type="term" value="P:methylation"/>
    <property type="evidence" value="ECO:0007669"/>
    <property type="project" value="UniProtKB-KW"/>
</dbReference>
<name>A0ABZ1YX48_9NOCA</name>
<accession>A0ABZ1YX48</accession>
<proteinExistence type="predicted"/>
<organism evidence="1 2">
    <name type="scientific">Nocardia vinacea</name>
    <dbReference type="NCBI Taxonomy" id="96468"/>
    <lineage>
        <taxon>Bacteria</taxon>
        <taxon>Bacillati</taxon>
        <taxon>Actinomycetota</taxon>
        <taxon>Actinomycetes</taxon>
        <taxon>Mycobacteriales</taxon>
        <taxon>Nocardiaceae</taxon>
        <taxon>Nocardia</taxon>
    </lineage>
</organism>
<evidence type="ECO:0000313" key="1">
    <source>
        <dbReference type="EMBL" id="WUV46825.1"/>
    </source>
</evidence>
<dbReference type="Gene3D" id="3.40.50.150">
    <property type="entry name" value="Vaccinia Virus protein VP39"/>
    <property type="match status" value="1"/>
</dbReference>
<dbReference type="SUPFAM" id="SSF53335">
    <property type="entry name" value="S-adenosyl-L-methionine-dependent methyltransferases"/>
    <property type="match status" value="1"/>
</dbReference>
<dbReference type="PIRSF" id="PIRSF017393">
    <property type="entry name" value="MTase_SAV2177"/>
    <property type="match status" value="1"/>
</dbReference>
<keyword evidence="2" id="KW-1185">Reference proteome</keyword>
<sequence>MTDDAAPPTRLDREIDQSKPSIARVYDYLLGGKDNYLVDQEIGDHFKVNLPGSVAIAFTSRQALIRGVRDMARAGMWQFIDFGSGLPTADNVHQVAKRYAADARVVYVDNDPIVLAHGRALLATDKNTTVIQADARDPKSIRDHPDVVRLIDFDQPVGVIFSSILHHFNDDEDPAAVVRFWNDQIPSGSHVLITHFRSGHNPETTAAEQKLQATFGRGRWRDTEEIRVLFGDLEVLEPDIVPSAQWRPDVAAGDAASVGSSGRELTVWEQLIVTGLARKP</sequence>
<reference evidence="1" key="1">
    <citation type="submission" date="2022-10" db="EMBL/GenBank/DDBJ databases">
        <title>The complete genomes of actinobacterial strains from the NBC collection.</title>
        <authorList>
            <person name="Joergensen T.S."/>
            <person name="Alvarez Arevalo M."/>
            <person name="Sterndorff E.B."/>
            <person name="Faurdal D."/>
            <person name="Vuksanovic O."/>
            <person name="Mourched A.-S."/>
            <person name="Charusanti P."/>
            <person name="Shaw S."/>
            <person name="Blin K."/>
            <person name="Weber T."/>
        </authorList>
    </citation>
    <scope>NUCLEOTIDE SEQUENCE</scope>
    <source>
        <strain evidence="1">NBC_01482</strain>
    </source>
</reference>
<dbReference type="Pfam" id="PF04672">
    <property type="entry name" value="Methyltransf_19"/>
    <property type="match status" value="1"/>
</dbReference>
<gene>
    <name evidence="1" type="ORF">OG563_00745</name>
</gene>
<dbReference type="Proteomes" id="UP001432062">
    <property type="component" value="Chromosome"/>
</dbReference>
<dbReference type="GO" id="GO:0008168">
    <property type="term" value="F:methyltransferase activity"/>
    <property type="evidence" value="ECO:0007669"/>
    <property type="project" value="UniProtKB-KW"/>
</dbReference>